<name>A0A6C0DAA9_9ZZZZ</name>
<dbReference type="AlphaFoldDB" id="A0A6C0DAA9"/>
<evidence type="ECO:0000256" key="1">
    <source>
        <dbReference type="SAM" id="MobiDB-lite"/>
    </source>
</evidence>
<accession>A0A6C0DAA9</accession>
<evidence type="ECO:0008006" key="3">
    <source>
        <dbReference type="Google" id="ProtNLM"/>
    </source>
</evidence>
<organism evidence="2">
    <name type="scientific">viral metagenome</name>
    <dbReference type="NCBI Taxonomy" id="1070528"/>
    <lineage>
        <taxon>unclassified sequences</taxon>
        <taxon>metagenomes</taxon>
        <taxon>organismal metagenomes</taxon>
    </lineage>
</organism>
<dbReference type="EMBL" id="MN739566">
    <property type="protein sequence ID" value="QHT13343.1"/>
    <property type="molecule type" value="Genomic_DNA"/>
</dbReference>
<feature type="compositionally biased region" description="Basic residues" evidence="1">
    <location>
        <begin position="9"/>
        <end position="18"/>
    </location>
</feature>
<sequence>MSEVNGAKVLKKRGRKPKNKGEEKPIIKEDPIDSEKEVIIAHLPITPDDIDANFDNNDIFIKPDKPKKKVVYDTSSENIKIDVISPTADSESRSSNGIYINKINIYNIEVKQDTKCWWCKNCFSTPNVILPEQYFENTFYCIGNFCSYNCVKAYNIDLNDNSSWKRESLINLMYHMTYSRFKNISPAPSWLILKEFGGFMSINEFRKNFETNNSEYLLLQPPLISRQMQIEESYKKNVQSLGGSLNKLDKIFYPDGMLALKRNKPVETSQLNLEKTMGLKRKVKI</sequence>
<proteinExistence type="predicted"/>
<protein>
    <recommendedName>
        <fullName evidence="3">MYM-type domain-containing protein</fullName>
    </recommendedName>
</protein>
<reference evidence="2" key="1">
    <citation type="journal article" date="2020" name="Nature">
        <title>Giant virus diversity and host interactions through global metagenomics.</title>
        <authorList>
            <person name="Schulz F."/>
            <person name="Roux S."/>
            <person name="Paez-Espino D."/>
            <person name="Jungbluth S."/>
            <person name="Walsh D.A."/>
            <person name="Denef V.J."/>
            <person name="McMahon K.D."/>
            <person name="Konstantinidis K.T."/>
            <person name="Eloe-Fadrosh E.A."/>
            <person name="Kyrpides N.C."/>
            <person name="Woyke T."/>
        </authorList>
    </citation>
    <scope>NUCLEOTIDE SEQUENCE</scope>
    <source>
        <strain evidence="2">GVMAG-M-3300023174-131</strain>
    </source>
</reference>
<feature type="region of interest" description="Disordered" evidence="1">
    <location>
        <begin position="1"/>
        <end position="28"/>
    </location>
</feature>
<evidence type="ECO:0000313" key="2">
    <source>
        <dbReference type="EMBL" id="QHT13343.1"/>
    </source>
</evidence>
<feature type="compositionally biased region" description="Basic and acidic residues" evidence="1">
    <location>
        <begin position="19"/>
        <end position="28"/>
    </location>
</feature>